<evidence type="ECO:0000313" key="4">
    <source>
        <dbReference type="Proteomes" id="UP000275846"/>
    </source>
</evidence>
<dbReference type="OrthoDB" id="5239715at2759"/>
<proteinExistence type="inferred from homology"/>
<dbReference type="GO" id="GO:0005525">
    <property type="term" value="F:GTP binding"/>
    <property type="evidence" value="ECO:0007669"/>
    <property type="project" value="InterPro"/>
</dbReference>
<reference evidence="3 4" key="2">
    <citation type="submission" date="2018-11" db="EMBL/GenBank/DDBJ databases">
        <authorList>
            <consortium name="Pathogen Informatics"/>
        </authorList>
    </citation>
    <scope>NUCLEOTIDE SEQUENCE [LARGE SCALE GENOMIC DNA]</scope>
    <source>
        <strain evidence="3 4">NST_G2</strain>
    </source>
</reference>
<keyword evidence="2" id="KW-0597">Phosphoprotein</keyword>
<evidence type="ECO:0000313" key="5">
    <source>
        <dbReference type="WBParaSite" id="SSLN_0000674001-mRNA-1"/>
    </source>
</evidence>
<dbReference type="WBParaSite" id="SSLN_0000674001-mRNA-1">
    <property type="protein sequence ID" value="SSLN_0000674001-mRNA-1"/>
    <property type="gene ID" value="SSLN_0000674001"/>
</dbReference>
<evidence type="ECO:0000313" key="3">
    <source>
        <dbReference type="EMBL" id="VDL92919.1"/>
    </source>
</evidence>
<dbReference type="STRING" id="70667.A0A183SQN6"/>
<evidence type="ECO:0000256" key="2">
    <source>
        <dbReference type="ARBA" id="ARBA00022553"/>
    </source>
</evidence>
<reference evidence="5" key="1">
    <citation type="submission" date="2016-06" db="UniProtKB">
        <authorList>
            <consortium name="WormBaseParasite"/>
        </authorList>
    </citation>
    <scope>IDENTIFICATION</scope>
</reference>
<dbReference type="GO" id="GO:0005246">
    <property type="term" value="F:calcium channel regulator activity"/>
    <property type="evidence" value="ECO:0007669"/>
    <property type="project" value="TreeGrafter"/>
</dbReference>
<dbReference type="PROSITE" id="PS51419">
    <property type="entry name" value="RAB"/>
    <property type="match status" value="1"/>
</dbReference>
<sequence length="428" mass="47917">MVLVHPPNRFQGDTYRARSTADCAYQYSPNSPGDYSFNFLSTSQTPELGAFASPQEAACCSFAVSSPFNEAIMQLPEKQHPSAPQLDDRRATDCFLPVHKLALPRLSAPGVIAPAYTASRAPSPPVKVQILGGPNVGKTTLCRQFLTSEFMGEKTESFSEDNVERFITIEVDGWNRSLILIDNVREDAHTVSQSPLQIPPTVNTRLSTMATSSISPEFLETDFVTFQRQRTLSENLTAMQTPDWRARDSVQRRKPSQASNSLVVEDEMPIIDADVYIIVYSVDDENAFKIAKLLAQKLNVSNRDNNLRLLYLVGNKTDLVRKRQISTQRGKRFAEKNNCKFFEISTAINHLVDELLVDIVVQWKQETANTEFSRLGLAMPTKKPSLTSQIGRKSWVSTLSGPKNTLQRIFKQQFTTKSCINLQNNTAS</sequence>
<name>A0A183SQN6_SCHSO</name>
<evidence type="ECO:0000256" key="1">
    <source>
        <dbReference type="ARBA" id="ARBA00008846"/>
    </source>
</evidence>
<dbReference type="SMART" id="SM00173">
    <property type="entry name" value="RAS"/>
    <property type="match status" value="1"/>
</dbReference>
<dbReference type="InterPro" id="IPR001806">
    <property type="entry name" value="Small_GTPase"/>
</dbReference>
<dbReference type="Proteomes" id="UP000275846">
    <property type="component" value="Unassembled WGS sequence"/>
</dbReference>
<dbReference type="SUPFAM" id="SSF52540">
    <property type="entry name" value="P-loop containing nucleoside triphosphate hydrolases"/>
    <property type="match status" value="1"/>
</dbReference>
<dbReference type="EMBL" id="UYSU01033730">
    <property type="protein sequence ID" value="VDL92919.1"/>
    <property type="molecule type" value="Genomic_DNA"/>
</dbReference>
<comment type="similarity">
    <text evidence="1">Belongs to the small GTPase superfamily. RGK family.</text>
</comment>
<dbReference type="PRINTS" id="PR00449">
    <property type="entry name" value="RASTRNSFRMNG"/>
</dbReference>
<dbReference type="GO" id="GO:0003924">
    <property type="term" value="F:GTPase activity"/>
    <property type="evidence" value="ECO:0007669"/>
    <property type="project" value="InterPro"/>
</dbReference>
<dbReference type="InterPro" id="IPR051641">
    <property type="entry name" value="RGK_GTP-binding_reg"/>
</dbReference>
<dbReference type="PANTHER" id="PTHR45775:SF6">
    <property type="entry name" value="RAD, GEM_KIR FAMILY MEMBER 2, ISOFORM C"/>
    <property type="match status" value="1"/>
</dbReference>
<dbReference type="GO" id="GO:0005886">
    <property type="term" value="C:plasma membrane"/>
    <property type="evidence" value="ECO:0007669"/>
    <property type="project" value="TreeGrafter"/>
</dbReference>
<organism evidence="5">
    <name type="scientific">Schistocephalus solidus</name>
    <name type="common">Tapeworm</name>
    <dbReference type="NCBI Taxonomy" id="70667"/>
    <lineage>
        <taxon>Eukaryota</taxon>
        <taxon>Metazoa</taxon>
        <taxon>Spiralia</taxon>
        <taxon>Lophotrochozoa</taxon>
        <taxon>Platyhelminthes</taxon>
        <taxon>Cestoda</taxon>
        <taxon>Eucestoda</taxon>
        <taxon>Diphyllobothriidea</taxon>
        <taxon>Diphyllobothriidae</taxon>
        <taxon>Schistocephalus</taxon>
    </lineage>
</organism>
<accession>A0A183SQN6</accession>
<dbReference type="InterPro" id="IPR027417">
    <property type="entry name" value="P-loop_NTPase"/>
</dbReference>
<dbReference type="PANTHER" id="PTHR45775">
    <property type="entry name" value="RAD, GEM/KIR FAMILY MEMBER 2, ISOFORM C"/>
    <property type="match status" value="1"/>
</dbReference>
<dbReference type="Pfam" id="PF00071">
    <property type="entry name" value="Ras"/>
    <property type="match status" value="1"/>
</dbReference>
<protein>
    <submittedName>
        <fullName evidence="5">GTP-binding protein RAD</fullName>
    </submittedName>
</protein>
<dbReference type="SMART" id="SM00175">
    <property type="entry name" value="RAB"/>
    <property type="match status" value="1"/>
</dbReference>
<gene>
    <name evidence="3" type="ORF">SSLN_LOCUS6534</name>
</gene>
<dbReference type="PROSITE" id="PS51421">
    <property type="entry name" value="RAS"/>
    <property type="match status" value="1"/>
</dbReference>
<dbReference type="Gene3D" id="3.40.50.300">
    <property type="entry name" value="P-loop containing nucleotide triphosphate hydrolases"/>
    <property type="match status" value="2"/>
</dbReference>
<keyword evidence="4" id="KW-1185">Reference proteome</keyword>
<dbReference type="AlphaFoldDB" id="A0A183SQN6"/>